<evidence type="ECO:0000256" key="1">
    <source>
        <dbReference type="SAM" id="MobiDB-lite"/>
    </source>
</evidence>
<dbReference type="SUPFAM" id="SSF49265">
    <property type="entry name" value="Fibronectin type III"/>
    <property type="match status" value="1"/>
</dbReference>
<feature type="domain" description="Fibronectin type-III" evidence="2">
    <location>
        <begin position="169"/>
        <end position="264"/>
    </location>
</feature>
<dbReference type="EMBL" id="LAZR01026445">
    <property type="protein sequence ID" value="KKL68719.1"/>
    <property type="molecule type" value="Genomic_DNA"/>
</dbReference>
<proteinExistence type="predicted"/>
<dbReference type="NCBIfam" id="NF041539">
    <property type="entry name" value="choice_anch_R"/>
    <property type="match status" value="1"/>
</dbReference>
<sequence length="305" mass="31845">MGVLYENYITGDTGGYAIFGVNWFGQTFTPSASHTITSVKLKLLKVGSPTATLTVSIRATSAGLPTGGDLASGTLDSATLTGSAVWREVTLGAGTDLTATTKYAIVVSCPGASDGNSPAWRHDSSGSYSGGANVQSSDSGGSWAEDASDDFMFEEWGDITGGSTVTTEACTDTIATSSTGWGHITVEGDGAPTQHGHVWSTSQNPTTSDSKTELGAKPQTGNFTSNITGLTPGTTYYVKAYAINTAGTNYGAEVSITTLTTIRRAHIWSEGSDFHYFDEAGAERVLQGHETASDKDLWPWLDPFS</sequence>
<dbReference type="InterPro" id="IPR013783">
    <property type="entry name" value="Ig-like_fold"/>
</dbReference>
<feature type="compositionally biased region" description="Polar residues" evidence="1">
    <location>
        <begin position="199"/>
        <end position="209"/>
    </location>
</feature>
<name>A0A0F9E3Z0_9ZZZZ</name>
<dbReference type="PROSITE" id="PS50853">
    <property type="entry name" value="FN3"/>
    <property type="match status" value="1"/>
</dbReference>
<reference evidence="3" key="1">
    <citation type="journal article" date="2015" name="Nature">
        <title>Complex archaea that bridge the gap between prokaryotes and eukaryotes.</title>
        <authorList>
            <person name="Spang A."/>
            <person name="Saw J.H."/>
            <person name="Jorgensen S.L."/>
            <person name="Zaremba-Niedzwiedzka K."/>
            <person name="Martijn J."/>
            <person name="Lind A.E."/>
            <person name="van Eijk R."/>
            <person name="Schleper C."/>
            <person name="Guy L."/>
            <person name="Ettema T.J."/>
        </authorList>
    </citation>
    <scope>NUCLEOTIDE SEQUENCE</scope>
</reference>
<feature type="compositionally biased region" description="Polar residues" evidence="1">
    <location>
        <begin position="125"/>
        <end position="140"/>
    </location>
</feature>
<feature type="region of interest" description="Disordered" evidence="1">
    <location>
        <begin position="113"/>
        <end position="146"/>
    </location>
</feature>
<organism evidence="3">
    <name type="scientific">marine sediment metagenome</name>
    <dbReference type="NCBI Taxonomy" id="412755"/>
    <lineage>
        <taxon>unclassified sequences</taxon>
        <taxon>metagenomes</taxon>
        <taxon>ecological metagenomes</taxon>
    </lineage>
</organism>
<dbReference type="Gene3D" id="2.60.40.10">
    <property type="entry name" value="Immunoglobulins"/>
    <property type="match status" value="1"/>
</dbReference>
<accession>A0A0F9E3Z0</accession>
<protein>
    <recommendedName>
        <fullName evidence="2">Fibronectin type-III domain-containing protein</fullName>
    </recommendedName>
</protein>
<evidence type="ECO:0000313" key="3">
    <source>
        <dbReference type="EMBL" id="KKL68719.1"/>
    </source>
</evidence>
<feature type="region of interest" description="Disordered" evidence="1">
    <location>
        <begin position="181"/>
        <end position="225"/>
    </location>
</feature>
<dbReference type="InterPro" id="IPR036116">
    <property type="entry name" value="FN3_sf"/>
</dbReference>
<comment type="caution">
    <text evidence="3">The sequence shown here is derived from an EMBL/GenBank/DDBJ whole genome shotgun (WGS) entry which is preliminary data.</text>
</comment>
<gene>
    <name evidence="3" type="ORF">LCGC14_2122180</name>
</gene>
<evidence type="ECO:0000259" key="2">
    <source>
        <dbReference type="PROSITE" id="PS50853"/>
    </source>
</evidence>
<dbReference type="InterPro" id="IPR003961">
    <property type="entry name" value="FN3_dom"/>
</dbReference>
<dbReference type="AlphaFoldDB" id="A0A0F9E3Z0"/>